<evidence type="ECO:0000259" key="4">
    <source>
        <dbReference type="Pfam" id="PF14833"/>
    </source>
</evidence>
<evidence type="ECO:0000313" key="5">
    <source>
        <dbReference type="EMBL" id="MFC5496051.1"/>
    </source>
</evidence>
<dbReference type="Gene3D" id="3.40.50.720">
    <property type="entry name" value="NAD(P)-binding Rossmann-like Domain"/>
    <property type="match status" value="1"/>
</dbReference>
<dbReference type="PIRSF" id="PIRSF000103">
    <property type="entry name" value="HIBADH"/>
    <property type="match status" value="1"/>
</dbReference>
<accession>A0ABW0N5W0</accession>
<dbReference type="InterPro" id="IPR029154">
    <property type="entry name" value="HIBADH-like_NADP-bd"/>
</dbReference>
<feature type="domain" description="6-phosphogluconate dehydrogenase NADP-binding" evidence="3">
    <location>
        <begin position="3"/>
        <end position="156"/>
    </location>
</feature>
<dbReference type="PANTHER" id="PTHR43580">
    <property type="entry name" value="OXIDOREDUCTASE GLYR1-RELATED"/>
    <property type="match status" value="1"/>
</dbReference>
<evidence type="ECO:0000256" key="2">
    <source>
        <dbReference type="ARBA" id="ARBA00023027"/>
    </source>
</evidence>
<proteinExistence type="predicted"/>
<sequence length="293" mass="30692">MRIHFIGVGKMGLPMAAHLRAAGHRLTVQDVDGQRVALAQAQGLQAAGEAGIGDAQAVFSSLPHDGALLAVARLVAAQGRREMTYVDTSTVSPQASAEAAALLEAAGVQHLRCTVSGNNKMAEAAQLTMMASGPRAAYDRMLPLLSTFGPNRFYLGEGEQARLMKLVVNLMIAQTSAMLSEALTLGRKGGLDWQDMWQVLGASAVASPILKAKGVQLAQRDFTPTFTVEQMLKDIGLILEAGAASAVPLPQTALTQQLMRSAVAQGDGLQDYAAIIKTAERSAGLAPLPQGKP</sequence>
<dbReference type="SUPFAM" id="SSF48179">
    <property type="entry name" value="6-phosphogluconate dehydrogenase C-terminal domain-like"/>
    <property type="match status" value="1"/>
</dbReference>
<feature type="domain" description="3-hydroxyisobutyrate dehydrogenase-like NAD-binding" evidence="4">
    <location>
        <begin position="161"/>
        <end position="277"/>
    </location>
</feature>
<evidence type="ECO:0000313" key="6">
    <source>
        <dbReference type="Proteomes" id="UP001596037"/>
    </source>
</evidence>
<keyword evidence="2" id="KW-0520">NAD</keyword>
<dbReference type="InterPro" id="IPR036291">
    <property type="entry name" value="NAD(P)-bd_dom_sf"/>
</dbReference>
<evidence type="ECO:0000259" key="3">
    <source>
        <dbReference type="Pfam" id="PF03446"/>
    </source>
</evidence>
<keyword evidence="1 5" id="KW-0560">Oxidoreductase</keyword>
<dbReference type="InterPro" id="IPR008927">
    <property type="entry name" value="6-PGluconate_DH-like_C_sf"/>
</dbReference>
<keyword evidence="6" id="KW-1185">Reference proteome</keyword>
<dbReference type="InterPro" id="IPR006115">
    <property type="entry name" value="6PGDH_NADP-bd"/>
</dbReference>
<dbReference type="InterPro" id="IPR013328">
    <property type="entry name" value="6PGD_dom2"/>
</dbReference>
<name>A0ABW0N5W0_9BURK</name>
<dbReference type="InterPro" id="IPR051265">
    <property type="entry name" value="HIBADH-related_NP60_sf"/>
</dbReference>
<dbReference type="Pfam" id="PF03446">
    <property type="entry name" value="NAD_binding_2"/>
    <property type="match status" value="1"/>
</dbReference>
<comment type="caution">
    <text evidence="5">The sequence shown here is derived from an EMBL/GenBank/DDBJ whole genome shotgun (WGS) entry which is preliminary data.</text>
</comment>
<reference evidence="6" key="1">
    <citation type="journal article" date="2019" name="Int. J. Syst. Evol. Microbiol.">
        <title>The Global Catalogue of Microorganisms (GCM) 10K type strain sequencing project: providing services to taxonomists for standard genome sequencing and annotation.</title>
        <authorList>
            <consortium name="The Broad Institute Genomics Platform"/>
            <consortium name="The Broad Institute Genome Sequencing Center for Infectious Disease"/>
            <person name="Wu L."/>
            <person name="Ma J."/>
        </authorList>
    </citation>
    <scope>NUCLEOTIDE SEQUENCE [LARGE SCALE GENOMIC DNA]</scope>
    <source>
        <strain evidence="6">CCUG 57401</strain>
    </source>
</reference>
<dbReference type="RefSeq" id="WP_376848085.1">
    <property type="nucleotide sequence ID" value="NZ_JBHSMF010000002.1"/>
</dbReference>
<dbReference type="GO" id="GO:0016491">
    <property type="term" value="F:oxidoreductase activity"/>
    <property type="evidence" value="ECO:0007669"/>
    <property type="project" value="UniProtKB-KW"/>
</dbReference>
<dbReference type="Proteomes" id="UP001596037">
    <property type="component" value="Unassembled WGS sequence"/>
</dbReference>
<dbReference type="EMBL" id="JBHSMF010000002">
    <property type="protein sequence ID" value="MFC5496051.1"/>
    <property type="molecule type" value="Genomic_DNA"/>
</dbReference>
<dbReference type="PANTHER" id="PTHR43580:SF2">
    <property type="entry name" value="CYTOKINE-LIKE NUCLEAR FACTOR N-PAC"/>
    <property type="match status" value="1"/>
</dbReference>
<organism evidence="5 6">
    <name type="scientific">Caenimonas terrae</name>
    <dbReference type="NCBI Taxonomy" id="696074"/>
    <lineage>
        <taxon>Bacteria</taxon>
        <taxon>Pseudomonadati</taxon>
        <taxon>Pseudomonadota</taxon>
        <taxon>Betaproteobacteria</taxon>
        <taxon>Burkholderiales</taxon>
        <taxon>Comamonadaceae</taxon>
        <taxon>Caenimonas</taxon>
    </lineage>
</organism>
<gene>
    <name evidence="5" type="ORF">ACFPOE_00765</name>
</gene>
<evidence type="ECO:0000256" key="1">
    <source>
        <dbReference type="ARBA" id="ARBA00023002"/>
    </source>
</evidence>
<dbReference type="Gene3D" id="1.10.1040.10">
    <property type="entry name" value="N-(1-d-carboxylethyl)-l-norvaline Dehydrogenase, domain 2"/>
    <property type="match status" value="1"/>
</dbReference>
<dbReference type="SUPFAM" id="SSF51735">
    <property type="entry name" value="NAD(P)-binding Rossmann-fold domains"/>
    <property type="match status" value="1"/>
</dbReference>
<protein>
    <submittedName>
        <fullName evidence="5">NAD(P)-dependent oxidoreductase</fullName>
        <ecNumber evidence="5">1.1.-.-</ecNumber>
    </submittedName>
</protein>
<dbReference type="InterPro" id="IPR015815">
    <property type="entry name" value="HIBADH-related"/>
</dbReference>
<dbReference type="EC" id="1.1.-.-" evidence="5"/>
<dbReference type="Pfam" id="PF14833">
    <property type="entry name" value="NAD_binding_11"/>
    <property type="match status" value="1"/>
</dbReference>